<reference evidence="1 2" key="1">
    <citation type="submission" date="2018-06" db="EMBL/GenBank/DDBJ databases">
        <title>Extensive metabolic versatility and redundancy in microbially diverse, dynamic hydrothermal sediments.</title>
        <authorList>
            <person name="Dombrowski N."/>
            <person name="Teske A."/>
            <person name="Baker B.J."/>
        </authorList>
    </citation>
    <scope>NUCLEOTIDE SEQUENCE [LARGE SCALE GENOMIC DNA]</scope>
    <source>
        <strain evidence="1">B47_G16</strain>
    </source>
</reference>
<gene>
    <name evidence="1" type="ORF">DRJ00_03890</name>
</gene>
<accession>A0A497E419</accession>
<name>A0A497E419_UNCAE</name>
<dbReference type="AlphaFoldDB" id="A0A497E419"/>
<dbReference type="EMBL" id="QMPZ01000040">
    <property type="protein sequence ID" value="RLE09549.1"/>
    <property type="molecule type" value="Genomic_DNA"/>
</dbReference>
<organism evidence="1 2">
    <name type="scientific">Aerophobetes bacterium</name>
    <dbReference type="NCBI Taxonomy" id="2030807"/>
    <lineage>
        <taxon>Bacteria</taxon>
        <taxon>Candidatus Aerophobota</taxon>
    </lineage>
</organism>
<sequence>MPEWNIHNKWAEKLGISIQVSNYVNCLIDSPEKCPGFLDFAADRDNWLDFYKRTHSSWPYKANLKSLRSDSHLFRKLLWIEHDAGRGRSNKTATYIQLKFMRHKGSEYVKAWYLHHALDYVEKLAAAYPIEEILSRLEERTKTCPELEAVKDLIRSNSTQILQDLESNS</sequence>
<protein>
    <submittedName>
        <fullName evidence="1">Uncharacterized protein</fullName>
    </submittedName>
</protein>
<evidence type="ECO:0000313" key="2">
    <source>
        <dbReference type="Proteomes" id="UP000279422"/>
    </source>
</evidence>
<dbReference type="Proteomes" id="UP000279422">
    <property type="component" value="Unassembled WGS sequence"/>
</dbReference>
<comment type="caution">
    <text evidence="1">The sequence shown here is derived from an EMBL/GenBank/DDBJ whole genome shotgun (WGS) entry which is preliminary data.</text>
</comment>
<evidence type="ECO:0000313" key="1">
    <source>
        <dbReference type="EMBL" id="RLE09549.1"/>
    </source>
</evidence>
<proteinExistence type="predicted"/>